<dbReference type="OrthoDB" id="5850540at2"/>
<dbReference type="Gene3D" id="1.20.1330.10">
    <property type="entry name" value="f41 fragment of flagellin, N-terminal domain"/>
    <property type="match status" value="1"/>
</dbReference>
<evidence type="ECO:0000313" key="2">
    <source>
        <dbReference type="EMBL" id="SHO55676.1"/>
    </source>
</evidence>
<dbReference type="STRING" id="1117707.VQ7734_01422"/>
<evidence type="ECO:0000313" key="3">
    <source>
        <dbReference type="Proteomes" id="UP000184600"/>
    </source>
</evidence>
<keyword evidence="3" id="KW-1185">Reference proteome</keyword>
<accession>A0A1M7YT10</accession>
<dbReference type="Proteomes" id="UP000184600">
    <property type="component" value="Unassembled WGS sequence"/>
</dbReference>
<reference evidence="3" key="1">
    <citation type="submission" date="2016-12" db="EMBL/GenBank/DDBJ databases">
        <authorList>
            <person name="Rodrigo-Torres L."/>
            <person name="Arahal R.D."/>
            <person name="Lucena T."/>
        </authorList>
    </citation>
    <scope>NUCLEOTIDE SEQUENCE [LARGE SCALE GENOMIC DNA]</scope>
</reference>
<name>A0A1M7YT10_9VIBR</name>
<gene>
    <name evidence="2" type="ORF">VQ7734_01422</name>
</gene>
<evidence type="ECO:0008006" key="4">
    <source>
        <dbReference type="Google" id="ProtNLM"/>
    </source>
</evidence>
<proteinExistence type="predicted"/>
<feature type="region of interest" description="Disordered" evidence="1">
    <location>
        <begin position="14"/>
        <end position="40"/>
    </location>
</feature>
<organism evidence="2 3">
    <name type="scientific">Vibrio quintilis</name>
    <dbReference type="NCBI Taxonomy" id="1117707"/>
    <lineage>
        <taxon>Bacteria</taxon>
        <taxon>Pseudomonadati</taxon>
        <taxon>Pseudomonadota</taxon>
        <taxon>Gammaproteobacteria</taxon>
        <taxon>Vibrionales</taxon>
        <taxon>Vibrionaceae</taxon>
        <taxon>Vibrio</taxon>
    </lineage>
</organism>
<feature type="compositionally biased region" description="Polar residues" evidence="1">
    <location>
        <begin position="17"/>
        <end position="40"/>
    </location>
</feature>
<dbReference type="SUPFAM" id="SSF64518">
    <property type="entry name" value="Phase 1 flagellin"/>
    <property type="match status" value="1"/>
</dbReference>
<dbReference type="RefSeq" id="WP_073580914.1">
    <property type="nucleotide sequence ID" value="NZ_AP024897.1"/>
</dbReference>
<evidence type="ECO:0000256" key="1">
    <source>
        <dbReference type="SAM" id="MobiDB-lite"/>
    </source>
</evidence>
<sequence length="348" mass="38120">MAVSTVEVRAHGIRLTGQGQTSISPSRASDTSPSAVTGYRQSQSDVSSVYSLSGVMLTQGQQHATAVQIATQTLQSVGKTLTAIKRELTPALQHGVNAATSSRLKNNLSQAKAQMNNELEQARFDGKRVVDNELQLKLDRADIRRFSVPGLNIHRSADKAEQIRLDFPQGGSVMIQFDGQSDGQKTVKMLDRSLLPMGMRASVNESGDIIFEANESSYQQMQQQVMVSGQGYRFPAGQANTLTLKSEPDGIAELQFDLSSRDGIKKTISKVNQYLQQVHTSLQDARQFYTDLNTQMNTLRSGTQTISGTETEQMLTDFAAASSRFTSVYQALNAQANVRRHTVVALLR</sequence>
<dbReference type="AlphaFoldDB" id="A0A1M7YT10"/>
<dbReference type="EMBL" id="FRFG01000016">
    <property type="protein sequence ID" value="SHO55676.1"/>
    <property type="molecule type" value="Genomic_DNA"/>
</dbReference>
<protein>
    <recommendedName>
        <fullName evidence="4">Flagellin</fullName>
    </recommendedName>
</protein>